<evidence type="ECO:0000313" key="2">
    <source>
        <dbReference type="Proteomes" id="UP001148629"/>
    </source>
</evidence>
<name>A0ACC1RVX4_9HYPO</name>
<accession>A0ACC1RVX4</accession>
<sequence length="1197" mass="136817">MLERTAVSLEPRSLQRVIRKSPRRSRQLHTGFWQHGASAIDLANVLPGPSRAPDSAAADSDRACRPVQSTLVASALMLDFLYPASCIPLLRRIYPRIPAAQDGHCKALIPGRRPFSSESSPHTTEATSSASTPLSEAGTPASSNGDVAADANTQIALESLNGEDESELHSLQRLLDLNEDRYQEAWDLYCVIDHDQRLGVRGRVVQYLAKSHGIVETGRAASIFRQIPADEWDDAVLTPGIILLLRAGDLQAAVESFKMGLNKKGISGGLEYLLADTISSKQWSAALDVWIAYYAGRSESTAQTKPDHQRLQKLRTIPGQGDLYFAFRSYLATDGAEKYKEIKQDGIARLAFRVFRRHFARMALLQPCSLDQATIILETQNDPGLYNEYLVHMLERWYDKKETRATLQKLPAIYRKVRQIPGAVPAMHVLRGMFKLYFPVNTPRLEELYYDWVQLRGGLNQWGYEKFLKLYAYNGDVAMVRSIWDQYVADYPDLLRSPRAFRSTLNVYAQAGDVDGAMEELKNMSDIYSVEPDICAWNTVLKAYMRTNDYDKVLELFDQISMHHEPDSFTYAHVMAMSAKMGDLDTTLEYFKRSQEAGLPIINQMALGLVVAYLQNNLLLEAESLCTEMTTRNLASTAIWNQLLKFNGIEGKIDKVYELLRQMKEMDVEWDDETYEYLLQALVKVNQIHPAYLLLKRAVEDDLFLVTTEHFAVVMAGAARVGEYRLVESLHDRLQRSELPLTFGALVAMASAAVKRQPGAERSKNLAKEFVEHVRRVVEASKGVSQPVTGASSNINAGNINRLRAESRHFGRAIALLVELRELASVEELMSLFVQIFPQFQSGDQFPPDVVSGLMLALYRDEQYKEIMRFWDKTWTSVLASSQKRTGDGIYVRNEYDLVRVLNIVLRTYKEMNDPQGLSDCIDRVTKAGFKLTRATWYLAIRYLGEMGRWDRAMYWCETMLMPAWRGWASQRSGKEKRELRNSGLLKAPRSLVYRLQRHWLEMRKMAAWSEDVSRQLSTVEEKYPRLHHAFTTSEMENIPMTYMINGKEVPLRDLDKVLHSMSHQELIKVQQVFLKQLAKQKKREQGLGLKPASDKLQDVRAWKKTMHDKVRKYAAMWAERRKRQAKSSKLIEPGEIEVESLAHEDLDQMASREVLGYWDHFWDRYDQQLHGRTGNEIYGDKPKDKPKAVRKPETSW</sequence>
<protein>
    <submittedName>
        <fullName evidence="1">Uncharacterized protein</fullName>
    </submittedName>
</protein>
<dbReference type="EMBL" id="JANRMS010001654">
    <property type="protein sequence ID" value="KAJ3526868.1"/>
    <property type="molecule type" value="Genomic_DNA"/>
</dbReference>
<evidence type="ECO:0000313" key="1">
    <source>
        <dbReference type="EMBL" id="KAJ3526868.1"/>
    </source>
</evidence>
<reference evidence="1" key="1">
    <citation type="submission" date="2022-08" db="EMBL/GenBank/DDBJ databases">
        <title>Genome Sequence of Fusarium decemcellulare.</title>
        <authorList>
            <person name="Buettner E."/>
        </authorList>
    </citation>
    <scope>NUCLEOTIDE SEQUENCE</scope>
    <source>
        <strain evidence="1">Babe19</strain>
    </source>
</reference>
<dbReference type="Proteomes" id="UP001148629">
    <property type="component" value="Unassembled WGS sequence"/>
</dbReference>
<organism evidence="1 2">
    <name type="scientific">Fusarium decemcellulare</name>
    <dbReference type="NCBI Taxonomy" id="57161"/>
    <lineage>
        <taxon>Eukaryota</taxon>
        <taxon>Fungi</taxon>
        <taxon>Dikarya</taxon>
        <taxon>Ascomycota</taxon>
        <taxon>Pezizomycotina</taxon>
        <taxon>Sordariomycetes</taxon>
        <taxon>Hypocreomycetidae</taxon>
        <taxon>Hypocreales</taxon>
        <taxon>Nectriaceae</taxon>
        <taxon>Fusarium</taxon>
        <taxon>Fusarium decemcellulare species complex</taxon>
    </lineage>
</organism>
<comment type="caution">
    <text evidence="1">The sequence shown here is derived from an EMBL/GenBank/DDBJ whole genome shotgun (WGS) entry which is preliminary data.</text>
</comment>
<proteinExistence type="predicted"/>
<gene>
    <name evidence="1" type="ORF">NM208_g10980</name>
</gene>
<keyword evidence="2" id="KW-1185">Reference proteome</keyword>